<evidence type="ECO:0000256" key="7">
    <source>
        <dbReference type="PROSITE-ProRule" id="PRU00703"/>
    </source>
</evidence>
<dbReference type="Pfam" id="PF00571">
    <property type="entry name" value="CBS"/>
    <property type="match status" value="2"/>
</dbReference>
<reference evidence="12 13" key="1">
    <citation type="submission" date="2017-08" db="EMBL/GenBank/DDBJ databases">
        <title>Complete Genome Sequence of Bacillus kochii Oregon-R-modENCODE STRAIN BDGP4, isolated from Drosophila melanogaster gut.</title>
        <authorList>
            <person name="Wan K.H."/>
            <person name="Yu C."/>
            <person name="Park S."/>
            <person name="Hammonds A.S."/>
            <person name="Booth B.W."/>
            <person name="Celniker S.E."/>
        </authorList>
    </citation>
    <scope>NUCLEOTIDE SEQUENCE [LARGE SCALE GENOMIC DNA]</scope>
    <source>
        <strain evidence="12 13">BDGP4</strain>
    </source>
</reference>
<dbReference type="Gene3D" id="3.10.580.10">
    <property type="entry name" value="CBS-domain"/>
    <property type="match status" value="1"/>
</dbReference>
<dbReference type="InterPro" id="IPR051676">
    <property type="entry name" value="UPF0053_domain"/>
</dbReference>
<dbReference type="RefSeq" id="WP_095373226.1">
    <property type="nucleotide sequence ID" value="NZ_CP022983.1"/>
</dbReference>
<evidence type="ECO:0000256" key="9">
    <source>
        <dbReference type="SAM" id="Phobius"/>
    </source>
</evidence>
<dbReference type="PANTHER" id="PTHR43099:SF2">
    <property type="entry name" value="UPF0053 PROTEIN YRKA"/>
    <property type="match status" value="1"/>
</dbReference>
<dbReference type="InterPro" id="IPR002550">
    <property type="entry name" value="CNNM"/>
</dbReference>
<keyword evidence="7" id="KW-0129">CBS domain</keyword>
<sequence>MDGMIILNLFLVVVFIILTAFFVGAEFAILKVRMSRIDQLIEEGNKKAKISKKVVVGLDYHLSACQLGITVTALVLGALGEPTVEKILHPVFERFEVSKATATLLSYFIALAIVTFFHVVFGELAPKTLAIQYSEKMTLLLAPPLYWFGKITKPFIKFLNGASQSLLRLFGVEPSKHETAHTEEEIKLIATQSFESGEINQAELTYLENIFSFDERKLKDIMIPKASIITLEKNMSLAVLLDILEKHAFTRYPVKDKIDGRIKGYINAKELLTKSLVDQNISISDLIHEIPNFLETSPIKEALLTMQKTRKHMALIHNEEKQAVGIVTMEDVLEEIVGEIGEEAYRVT</sequence>
<evidence type="ECO:0000256" key="1">
    <source>
        <dbReference type="ARBA" id="ARBA00004651"/>
    </source>
</evidence>
<dbReference type="PROSITE" id="PS51846">
    <property type="entry name" value="CNNM"/>
    <property type="match status" value="1"/>
</dbReference>
<evidence type="ECO:0000259" key="11">
    <source>
        <dbReference type="PROSITE" id="PS51846"/>
    </source>
</evidence>
<keyword evidence="5 8" id="KW-1133">Transmembrane helix</keyword>
<keyword evidence="13" id="KW-1185">Reference proteome</keyword>
<dbReference type="CDD" id="cd04590">
    <property type="entry name" value="CBS_pair_CorC_HlyC_assoc"/>
    <property type="match status" value="1"/>
</dbReference>
<keyword evidence="6 8" id="KW-0472">Membrane</keyword>
<evidence type="ECO:0000256" key="5">
    <source>
        <dbReference type="ARBA" id="ARBA00022989"/>
    </source>
</evidence>
<keyword evidence="2" id="KW-1003">Cell membrane</keyword>
<evidence type="ECO:0000256" key="2">
    <source>
        <dbReference type="ARBA" id="ARBA00022475"/>
    </source>
</evidence>
<dbReference type="SUPFAM" id="SSF54631">
    <property type="entry name" value="CBS-domain pair"/>
    <property type="match status" value="1"/>
</dbReference>
<proteinExistence type="predicted"/>
<dbReference type="OrthoDB" id="9798188at2"/>
<feature type="domain" description="CBS" evidence="10">
    <location>
        <begin position="222"/>
        <end position="283"/>
    </location>
</feature>
<evidence type="ECO:0000259" key="10">
    <source>
        <dbReference type="PROSITE" id="PS51371"/>
    </source>
</evidence>
<evidence type="ECO:0000313" key="13">
    <source>
        <dbReference type="Proteomes" id="UP000215137"/>
    </source>
</evidence>
<feature type="transmembrane region" description="Helical" evidence="9">
    <location>
        <begin position="100"/>
        <end position="121"/>
    </location>
</feature>
<evidence type="ECO:0000313" key="12">
    <source>
        <dbReference type="EMBL" id="ASV69662.1"/>
    </source>
</evidence>
<dbReference type="InterPro" id="IPR000644">
    <property type="entry name" value="CBS_dom"/>
</dbReference>
<comment type="subcellular location">
    <subcellularLocation>
        <location evidence="1">Cell membrane</location>
        <topology evidence="1">Multi-pass membrane protein</topology>
    </subcellularLocation>
</comment>
<name>A0A248TNC8_9BACI</name>
<dbReference type="SMART" id="SM00116">
    <property type="entry name" value="CBS"/>
    <property type="match status" value="2"/>
</dbReference>
<dbReference type="KEGG" id="bko:CKF48_21535"/>
<feature type="domain" description="CNNM transmembrane" evidence="11">
    <location>
        <begin position="1"/>
        <end position="203"/>
    </location>
</feature>
<evidence type="ECO:0000256" key="3">
    <source>
        <dbReference type="ARBA" id="ARBA00022692"/>
    </source>
</evidence>
<dbReference type="GO" id="GO:0005886">
    <property type="term" value="C:plasma membrane"/>
    <property type="evidence" value="ECO:0007669"/>
    <property type="project" value="UniProtKB-SubCell"/>
</dbReference>
<organism evidence="12 13">
    <name type="scientific">Cytobacillus kochii</name>
    <dbReference type="NCBI Taxonomy" id="859143"/>
    <lineage>
        <taxon>Bacteria</taxon>
        <taxon>Bacillati</taxon>
        <taxon>Bacillota</taxon>
        <taxon>Bacilli</taxon>
        <taxon>Bacillales</taxon>
        <taxon>Bacillaceae</taxon>
        <taxon>Cytobacillus</taxon>
    </lineage>
</organism>
<feature type="domain" description="CBS" evidence="10">
    <location>
        <begin position="286"/>
        <end position="343"/>
    </location>
</feature>
<feature type="transmembrane region" description="Helical" evidence="9">
    <location>
        <begin position="6"/>
        <end position="30"/>
    </location>
</feature>
<keyword evidence="4" id="KW-0677">Repeat</keyword>
<keyword evidence="3 8" id="KW-0812">Transmembrane</keyword>
<dbReference type="Proteomes" id="UP000215137">
    <property type="component" value="Chromosome"/>
</dbReference>
<dbReference type="Pfam" id="PF01595">
    <property type="entry name" value="CNNM"/>
    <property type="match status" value="1"/>
</dbReference>
<dbReference type="InterPro" id="IPR046342">
    <property type="entry name" value="CBS_dom_sf"/>
</dbReference>
<evidence type="ECO:0000256" key="4">
    <source>
        <dbReference type="ARBA" id="ARBA00022737"/>
    </source>
</evidence>
<dbReference type="AlphaFoldDB" id="A0A248TNC8"/>
<dbReference type="InterPro" id="IPR044751">
    <property type="entry name" value="Ion_transp-like_CBS"/>
</dbReference>
<dbReference type="EMBL" id="CP022983">
    <property type="protein sequence ID" value="ASV69662.1"/>
    <property type="molecule type" value="Genomic_DNA"/>
</dbReference>
<accession>A0A248TNC8</accession>
<protein>
    <submittedName>
        <fullName evidence="12">Transporter associated domain protein</fullName>
    </submittedName>
</protein>
<gene>
    <name evidence="12" type="ORF">CKF48_21535</name>
</gene>
<evidence type="ECO:0000256" key="8">
    <source>
        <dbReference type="PROSITE-ProRule" id="PRU01193"/>
    </source>
</evidence>
<evidence type="ECO:0000256" key="6">
    <source>
        <dbReference type="ARBA" id="ARBA00023136"/>
    </source>
</evidence>
<dbReference type="PANTHER" id="PTHR43099">
    <property type="entry name" value="UPF0053 PROTEIN YRKA"/>
    <property type="match status" value="1"/>
</dbReference>
<dbReference type="PROSITE" id="PS51371">
    <property type="entry name" value="CBS"/>
    <property type="match status" value="2"/>
</dbReference>